<keyword evidence="2" id="KW-1185">Reference proteome</keyword>
<dbReference type="EMBL" id="CADCXU010018637">
    <property type="protein sequence ID" value="CAB0007050.1"/>
    <property type="molecule type" value="Genomic_DNA"/>
</dbReference>
<organism evidence="1 2">
    <name type="scientific">Nesidiocoris tenuis</name>
    <dbReference type="NCBI Taxonomy" id="355587"/>
    <lineage>
        <taxon>Eukaryota</taxon>
        <taxon>Metazoa</taxon>
        <taxon>Ecdysozoa</taxon>
        <taxon>Arthropoda</taxon>
        <taxon>Hexapoda</taxon>
        <taxon>Insecta</taxon>
        <taxon>Pterygota</taxon>
        <taxon>Neoptera</taxon>
        <taxon>Paraneoptera</taxon>
        <taxon>Hemiptera</taxon>
        <taxon>Heteroptera</taxon>
        <taxon>Panheteroptera</taxon>
        <taxon>Cimicomorpha</taxon>
        <taxon>Miridae</taxon>
        <taxon>Dicyphina</taxon>
        <taxon>Nesidiocoris</taxon>
    </lineage>
</organism>
<dbReference type="AlphaFoldDB" id="A0A6H5GV65"/>
<feature type="non-terminal residue" evidence="1">
    <location>
        <position position="75"/>
    </location>
</feature>
<reference evidence="1 2" key="1">
    <citation type="submission" date="2020-02" db="EMBL/GenBank/DDBJ databases">
        <authorList>
            <person name="Ferguson B K."/>
        </authorList>
    </citation>
    <scope>NUCLEOTIDE SEQUENCE [LARGE SCALE GENOMIC DNA]</scope>
</reference>
<accession>A0A6H5GV65</accession>
<proteinExistence type="predicted"/>
<name>A0A6H5GV65_9HEMI</name>
<evidence type="ECO:0000313" key="1">
    <source>
        <dbReference type="EMBL" id="CAB0007050.1"/>
    </source>
</evidence>
<gene>
    <name evidence="1" type="ORF">NTEN_LOCUS12447</name>
</gene>
<protein>
    <submittedName>
        <fullName evidence="1">Uncharacterized protein</fullName>
    </submittedName>
</protein>
<dbReference type="Proteomes" id="UP000479000">
    <property type="component" value="Unassembled WGS sequence"/>
</dbReference>
<sequence>MNLFGISDPKEIFFIGAGESGSDKSVYLVDVLDLVSLPSDSWSCTVVDGSVVFQHWDSNYRVDKKVVVLPNTAVL</sequence>
<evidence type="ECO:0000313" key="2">
    <source>
        <dbReference type="Proteomes" id="UP000479000"/>
    </source>
</evidence>